<evidence type="ECO:0000313" key="6">
    <source>
        <dbReference type="Proteomes" id="UP000252015"/>
    </source>
</evidence>
<name>A0A1E3TA68_MYCSH</name>
<keyword evidence="2" id="KW-0560">Oxidoreductase</keyword>
<dbReference type="CDD" id="cd05233">
    <property type="entry name" value="SDR_c"/>
    <property type="match status" value="1"/>
</dbReference>
<dbReference type="SMART" id="SM00822">
    <property type="entry name" value="PKS_KR"/>
    <property type="match status" value="1"/>
</dbReference>
<dbReference type="PRINTS" id="PR00081">
    <property type="entry name" value="GDHRDH"/>
</dbReference>
<dbReference type="NCBIfam" id="NF004526">
    <property type="entry name" value="PRK05872.1"/>
    <property type="match status" value="1"/>
</dbReference>
<gene>
    <name evidence="5" type="ORF">MSP7336_00495</name>
</gene>
<dbReference type="AlphaFoldDB" id="A0A1E3TA68"/>
<dbReference type="InterPro" id="IPR057326">
    <property type="entry name" value="KR_dom"/>
</dbReference>
<dbReference type="InterPro" id="IPR020904">
    <property type="entry name" value="Sc_DH/Rdtase_CS"/>
</dbReference>
<evidence type="ECO:0000259" key="4">
    <source>
        <dbReference type="SMART" id="SM00822"/>
    </source>
</evidence>
<dbReference type="InterPro" id="IPR002347">
    <property type="entry name" value="SDR_fam"/>
</dbReference>
<dbReference type="Proteomes" id="UP000252015">
    <property type="component" value="Unassembled WGS sequence"/>
</dbReference>
<dbReference type="SUPFAM" id="SSF51735">
    <property type="entry name" value="NAD(P)-binding Rossmann-fold domains"/>
    <property type="match status" value="1"/>
</dbReference>
<dbReference type="GO" id="GO:0016020">
    <property type="term" value="C:membrane"/>
    <property type="evidence" value="ECO:0007669"/>
    <property type="project" value="TreeGrafter"/>
</dbReference>
<dbReference type="InterPro" id="IPR036291">
    <property type="entry name" value="NAD(P)-bd_dom_sf"/>
</dbReference>
<feature type="domain" description="Ketoreductase" evidence="4">
    <location>
        <begin position="6"/>
        <end position="181"/>
    </location>
</feature>
<reference evidence="5 6" key="1">
    <citation type="submission" date="2018-05" db="EMBL/GenBank/DDBJ databases">
        <authorList>
            <consortium name="IHU Genomes"/>
        </authorList>
    </citation>
    <scope>NUCLEOTIDE SEQUENCE [LARGE SCALE GENOMIC DNA]</scope>
    <source>
        <strain evidence="5 6">P7336</strain>
    </source>
</reference>
<proteinExistence type="inferred from homology"/>
<evidence type="ECO:0000256" key="2">
    <source>
        <dbReference type="ARBA" id="ARBA00023002"/>
    </source>
</evidence>
<dbReference type="PROSITE" id="PS00061">
    <property type="entry name" value="ADH_SHORT"/>
    <property type="match status" value="1"/>
</dbReference>
<evidence type="ECO:0000313" key="5">
    <source>
        <dbReference type="EMBL" id="SRX92270.1"/>
    </source>
</evidence>
<evidence type="ECO:0000256" key="3">
    <source>
        <dbReference type="RuleBase" id="RU000363"/>
    </source>
</evidence>
<dbReference type="OrthoDB" id="3743899at2"/>
<comment type="similarity">
    <text evidence="1 3">Belongs to the short-chain dehydrogenases/reductases (SDR) family.</text>
</comment>
<accession>A0A1E3TA68</accession>
<dbReference type="STRING" id="29313.BHQ16_18520"/>
<dbReference type="GO" id="GO:0016491">
    <property type="term" value="F:oxidoreductase activity"/>
    <property type="evidence" value="ECO:0007669"/>
    <property type="project" value="UniProtKB-KW"/>
</dbReference>
<dbReference type="PANTHER" id="PTHR44196:SF1">
    <property type="entry name" value="DEHYDROGENASE_REDUCTASE SDR FAMILY MEMBER 7B"/>
    <property type="match status" value="1"/>
</dbReference>
<dbReference type="PANTHER" id="PTHR44196">
    <property type="entry name" value="DEHYDROGENASE/REDUCTASE SDR FAMILY MEMBER 7B"/>
    <property type="match status" value="1"/>
</dbReference>
<protein>
    <submittedName>
        <fullName evidence="5">Short chain dehydrogenase [Saccharopolyspora erythraea NRRL 2338]</fullName>
    </submittedName>
</protein>
<dbReference type="RefSeq" id="WP_069397535.1">
    <property type="nucleotide sequence ID" value="NZ_JACKUN010000033.1"/>
</dbReference>
<dbReference type="EMBL" id="UEGW01000001">
    <property type="protein sequence ID" value="SRX92270.1"/>
    <property type="molecule type" value="Genomic_DNA"/>
</dbReference>
<sequence length="308" mass="32031">MQLNGKRILITGAGRGIGAATARRLAEAGASVALVDIEQDRVARTAAALGPGHLGLAADVTDTSSLDAAVRATVDAFGGLDVVVANAGIASWQTVPTTDIDAWVRTVDVNLTGVFRTVRAAIPYVIDSKGYILVVSSLASIVPIPGGSAYGASKSGVEGFANALRLEMHPHGVTVGSAHMSVINTDLVSDLTKDSAALKSLKTIIARAGATRTADECAALFVRGIEKRSRRIYVPRGTAVLQWLRPLMYSSPLDRLIARVGRSRLSRGMSVIDGLGTSAPERAFARTTTPLMVPAIRPEPAGEAALDG</sequence>
<dbReference type="Gene3D" id="3.40.50.720">
    <property type="entry name" value="NAD(P)-binding Rossmann-like Domain"/>
    <property type="match status" value="1"/>
</dbReference>
<dbReference type="Pfam" id="PF00106">
    <property type="entry name" value="adh_short"/>
    <property type="match status" value="1"/>
</dbReference>
<evidence type="ECO:0000256" key="1">
    <source>
        <dbReference type="ARBA" id="ARBA00006484"/>
    </source>
</evidence>
<keyword evidence="6" id="KW-1185">Reference proteome</keyword>
<dbReference type="FunFam" id="3.40.50.720:FF:000084">
    <property type="entry name" value="Short-chain dehydrogenase reductase"/>
    <property type="match status" value="1"/>
</dbReference>
<organism evidence="5 6">
    <name type="scientific">Mycobacterium shimoidei</name>
    <dbReference type="NCBI Taxonomy" id="29313"/>
    <lineage>
        <taxon>Bacteria</taxon>
        <taxon>Bacillati</taxon>
        <taxon>Actinomycetota</taxon>
        <taxon>Actinomycetes</taxon>
        <taxon>Mycobacteriales</taxon>
        <taxon>Mycobacteriaceae</taxon>
        <taxon>Mycobacterium</taxon>
    </lineage>
</organism>
<dbReference type="PRINTS" id="PR00080">
    <property type="entry name" value="SDRFAMILY"/>
</dbReference>